<proteinExistence type="predicted"/>
<comment type="caution">
    <text evidence="5">The sequence shown here is derived from an EMBL/GenBank/DDBJ whole genome shotgun (WGS) entry which is preliminary data.</text>
</comment>
<keyword evidence="2" id="KW-0238">DNA-binding</keyword>
<dbReference type="SUPFAM" id="SSF48008">
    <property type="entry name" value="GntR ligand-binding domain-like"/>
    <property type="match status" value="1"/>
</dbReference>
<dbReference type="InterPro" id="IPR036390">
    <property type="entry name" value="WH_DNA-bd_sf"/>
</dbReference>
<evidence type="ECO:0000256" key="3">
    <source>
        <dbReference type="ARBA" id="ARBA00023163"/>
    </source>
</evidence>
<dbReference type="PANTHER" id="PTHR43537">
    <property type="entry name" value="TRANSCRIPTIONAL REGULATOR, GNTR FAMILY"/>
    <property type="match status" value="1"/>
</dbReference>
<dbReference type="CDD" id="cd07377">
    <property type="entry name" value="WHTH_GntR"/>
    <property type="match status" value="1"/>
</dbReference>
<dbReference type="GO" id="GO:0003677">
    <property type="term" value="F:DNA binding"/>
    <property type="evidence" value="ECO:0007669"/>
    <property type="project" value="UniProtKB-KW"/>
</dbReference>
<dbReference type="EMBL" id="JBETME010000016">
    <property type="protein sequence ID" value="MES4993490.1"/>
    <property type="molecule type" value="Genomic_DNA"/>
</dbReference>
<accession>A0ABD5LSJ8</accession>
<protein>
    <submittedName>
        <fullName evidence="5">GntR family transcriptional regulator</fullName>
    </submittedName>
</protein>
<organism evidence="5 6">
    <name type="scientific">Agrobacterium radiobacter</name>
    <dbReference type="NCBI Taxonomy" id="362"/>
    <lineage>
        <taxon>Bacteria</taxon>
        <taxon>Pseudomonadati</taxon>
        <taxon>Pseudomonadota</taxon>
        <taxon>Alphaproteobacteria</taxon>
        <taxon>Hyphomicrobiales</taxon>
        <taxon>Rhizobiaceae</taxon>
        <taxon>Rhizobium/Agrobacterium group</taxon>
        <taxon>Agrobacterium</taxon>
        <taxon>Agrobacterium tumefaciens complex</taxon>
    </lineage>
</organism>
<dbReference type="PRINTS" id="PR00035">
    <property type="entry name" value="HTHGNTR"/>
</dbReference>
<dbReference type="SMART" id="SM00345">
    <property type="entry name" value="HTH_GNTR"/>
    <property type="match status" value="1"/>
</dbReference>
<dbReference type="RefSeq" id="WP_353574683.1">
    <property type="nucleotide sequence ID" value="NZ_JBETME010000016.1"/>
</dbReference>
<dbReference type="Pfam" id="PF07729">
    <property type="entry name" value="FCD"/>
    <property type="match status" value="1"/>
</dbReference>
<dbReference type="AlphaFoldDB" id="A0ABD5LSJ8"/>
<evidence type="ECO:0000256" key="2">
    <source>
        <dbReference type="ARBA" id="ARBA00023125"/>
    </source>
</evidence>
<dbReference type="InterPro" id="IPR008920">
    <property type="entry name" value="TF_FadR/GntR_C"/>
</dbReference>
<dbReference type="InterPro" id="IPR036388">
    <property type="entry name" value="WH-like_DNA-bd_sf"/>
</dbReference>
<reference evidence="5 6" key="1">
    <citation type="submission" date="2024-06" db="EMBL/GenBank/DDBJ databases">
        <title>Genome sequencing of Agrobacterium spp. from tobacco in Serbia.</title>
        <authorList>
            <person name="Ilicic R.J."/>
            <person name="Studholme D.J."/>
            <person name="Jelusic A."/>
            <person name="Barac G."/>
            <person name="Bagi F."/>
            <person name="Popovic Milovanovic T."/>
        </authorList>
    </citation>
    <scope>NUCLEOTIDE SEQUENCE [LARGE SCALE GENOMIC DNA]</scope>
    <source>
        <strain evidence="5 6">DA1</strain>
    </source>
</reference>
<dbReference type="Gene3D" id="1.20.120.530">
    <property type="entry name" value="GntR ligand-binding domain-like"/>
    <property type="match status" value="1"/>
</dbReference>
<evidence type="ECO:0000256" key="1">
    <source>
        <dbReference type="ARBA" id="ARBA00023015"/>
    </source>
</evidence>
<sequence>MEDDLKVRDETFLVGTTVARIRSLLISGELRAGEKLSEQIVANQLAISRNTLREAFRLLTAQGLLTHIPNRGVYVTAADEAAIIDIFRIRFALQTRALQLAYRNHPGVTKMRNAADAGEDAAKHSDWNTATKLNLEFHRAMVTICDSPRINTAFDHVLIELSLLLGRLGDSGGFHDPFLSLNREITSCLEVEDNSTALALLETYLLKSERALLGAIQRIKSTTDQTRRTQIDLKIGRH</sequence>
<evidence type="ECO:0000313" key="6">
    <source>
        <dbReference type="Proteomes" id="UP001438189"/>
    </source>
</evidence>
<gene>
    <name evidence="5" type="ORF">ABVB70_24615</name>
</gene>
<dbReference type="PROSITE" id="PS50949">
    <property type="entry name" value="HTH_GNTR"/>
    <property type="match status" value="1"/>
</dbReference>
<keyword evidence="1" id="KW-0805">Transcription regulation</keyword>
<dbReference type="Gene3D" id="1.10.10.10">
    <property type="entry name" value="Winged helix-like DNA-binding domain superfamily/Winged helix DNA-binding domain"/>
    <property type="match status" value="1"/>
</dbReference>
<dbReference type="Proteomes" id="UP001438189">
    <property type="component" value="Unassembled WGS sequence"/>
</dbReference>
<dbReference type="PANTHER" id="PTHR43537:SF5">
    <property type="entry name" value="UXU OPERON TRANSCRIPTIONAL REGULATOR"/>
    <property type="match status" value="1"/>
</dbReference>
<evidence type="ECO:0000313" key="5">
    <source>
        <dbReference type="EMBL" id="MES4993490.1"/>
    </source>
</evidence>
<evidence type="ECO:0000259" key="4">
    <source>
        <dbReference type="PROSITE" id="PS50949"/>
    </source>
</evidence>
<keyword evidence="3" id="KW-0804">Transcription</keyword>
<dbReference type="SMART" id="SM00895">
    <property type="entry name" value="FCD"/>
    <property type="match status" value="1"/>
</dbReference>
<dbReference type="Pfam" id="PF00392">
    <property type="entry name" value="GntR"/>
    <property type="match status" value="1"/>
</dbReference>
<dbReference type="InterPro" id="IPR000524">
    <property type="entry name" value="Tscrpt_reg_HTH_GntR"/>
</dbReference>
<dbReference type="SUPFAM" id="SSF46785">
    <property type="entry name" value="Winged helix' DNA-binding domain"/>
    <property type="match status" value="1"/>
</dbReference>
<dbReference type="InterPro" id="IPR011711">
    <property type="entry name" value="GntR_C"/>
</dbReference>
<name>A0ABD5LSJ8_AGRRD</name>
<feature type="domain" description="HTH gntR-type" evidence="4">
    <location>
        <begin position="11"/>
        <end position="78"/>
    </location>
</feature>